<sequence>MNGLRPTDHRLAVPGDKVDGSYQQLPGVAGLSFYFSRFTSETITVLVGVPPQKFQVHSGTLTKMRPFDVMVNGPWLESQTCEIKLPETDPHAFAVILDFLYTESVHIFPVELKSVPGYGPSFTFEYFEISEPDDVEKNLDEIHKAVKSDRWKVETLVRAYIFADQYDMEACCNAIMDSLRNFHCAGAVSYDAWLTGRRLLCNSENRKLMKFLHKYMVYAAREPHLLVHYEPHFDSVKEEGGPDIEYLLDAVASSIPYFTDYVYREEKPICSYHEHHRTARCKSKLLLNNPYPEVIHHFNQYLLWNKDSEQRSKELESAFSETSLS</sequence>
<gene>
    <name evidence="2" type="ORF">Z520_04745</name>
</gene>
<reference evidence="2 3" key="1">
    <citation type="submission" date="2015-01" db="EMBL/GenBank/DDBJ databases">
        <title>The Genome Sequence of Fonsecaea multimorphosa CBS 102226.</title>
        <authorList>
            <consortium name="The Broad Institute Genomics Platform"/>
            <person name="Cuomo C."/>
            <person name="de Hoog S."/>
            <person name="Gorbushina A."/>
            <person name="Stielow B."/>
            <person name="Teixiera M."/>
            <person name="Abouelleil A."/>
            <person name="Chapman S.B."/>
            <person name="Priest M."/>
            <person name="Young S.K."/>
            <person name="Wortman J."/>
            <person name="Nusbaum C."/>
            <person name="Birren B."/>
        </authorList>
    </citation>
    <scope>NUCLEOTIDE SEQUENCE [LARGE SCALE GENOMIC DNA]</scope>
    <source>
        <strain evidence="2 3">CBS 102226</strain>
    </source>
</reference>
<dbReference type="EMBL" id="KN848069">
    <property type="protein sequence ID" value="KIX99169.1"/>
    <property type="molecule type" value="Genomic_DNA"/>
</dbReference>
<evidence type="ECO:0000313" key="2">
    <source>
        <dbReference type="EMBL" id="KIX99169.1"/>
    </source>
</evidence>
<accession>A0A0D2K7M1</accession>
<dbReference type="GeneID" id="27710491"/>
<dbReference type="PANTHER" id="PTHR47843">
    <property type="entry name" value="BTB DOMAIN-CONTAINING PROTEIN-RELATED"/>
    <property type="match status" value="1"/>
</dbReference>
<dbReference type="InterPro" id="IPR000210">
    <property type="entry name" value="BTB/POZ_dom"/>
</dbReference>
<dbReference type="AlphaFoldDB" id="A0A0D2K7M1"/>
<name>A0A0D2K7M1_9EURO</name>
<evidence type="ECO:0000313" key="3">
    <source>
        <dbReference type="Proteomes" id="UP000053411"/>
    </source>
</evidence>
<proteinExistence type="predicted"/>
<dbReference type="PROSITE" id="PS50097">
    <property type="entry name" value="BTB"/>
    <property type="match status" value="1"/>
</dbReference>
<dbReference type="Gene3D" id="3.30.710.10">
    <property type="entry name" value="Potassium Channel Kv1.1, Chain A"/>
    <property type="match status" value="1"/>
</dbReference>
<feature type="domain" description="BTB" evidence="1">
    <location>
        <begin position="41"/>
        <end position="109"/>
    </location>
</feature>
<dbReference type="OrthoDB" id="194443at2759"/>
<protein>
    <recommendedName>
        <fullName evidence="1">BTB domain-containing protein</fullName>
    </recommendedName>
</protein>
<evidence type="ECO:0000259" key="1">
    <source>
        <dbReference type="PROSITE" id="PS50097"/>
    </source>
</evidence>
<dbReference type="SUPFAM" id="SSF54695">
    <property type="entry name" value="POZ domain"/>
    <property type="match status" value="1"/>
</dbReference>
<dbReference type="VEuPathDB" id="FungiDB:Z520_04745"/>
<dbReference type="Proteomes" id="UP000053411">
    <property type="component" value="Unassembled WGS sequence"/>
</dbReference>
<dbReference type="RefSeq" id="XP_016633292.1">
    <property type="nucleotide sequence ID" value="XM_016775249.1"/>
</dbReference>
<organism evidence="2 3">
    <name type="scientific">Fonsecaea multimorphosa CBS 102226</name>
    <dbReference type="NCBI Taxonomy" id="1442371"/>
    <lineage>
        <taxon>Eukaryota</taxon>
        <taxon>Fungi</taxon>
        <taxon>Dikarya</taxon>
        <taxon>Ascomycota</taxon>
        <taxon>Pezizomycotina</taxon>
        <taxon>Eurotiomycetes</taxon>
        <taxon>Chaetothyriomycetidae</taxon>
        <taxon>Chaetothyriales</taxon>
        <taxon>Herpotrichiellaceae</taxon>
        <taxon>Fonsecaea</taxon>
    </lineage>
</organism>
<keyword evidence="3" id="KW-1185">Reference proteome</keyword>
<dbReference type="PANTHER" id="PTHR47843:SF2">
    <property type="entry name" value="BTB DOMAIN-CONTAINING PROTEIN"/>
    <property type="match status" value="1"/>
</dbReference>
<dbReference type="InterPro" id="IPR011333">
    <property type="entry name" value="SKP1/BTB/POZ_sf"/>
</dbReference>